<accession>A0A7D7REZ4</accession>
<dbReference type="AlphaFoldDB" id="A0A7D7REZ4"/>
<name>A0A7D7REZ4_PLAMR</name>
<protein>
    <submittedName>
        <fullName evidence="1">Uncharacterized protein</fullName>
    </submittedName>
</protein>
<organism evidence="1 2">
    <name type="scientific">Planococcus maritimus</name>
    <dbReference type="NCBI Taxonomy" id="192421"/>
    <lineage>
        <taxon>Bacteria</taxon>
        <taxon>Bacillati</taxon>
        <taxon>Bacillota</taxon>
        <taxon>Bacilli</taxon>
        <taxon>Bacillales</taxon>
        <taxon>Caryophanaceae</taxon>
        <taxon>Planococcus</taxon>
    </lineage>
</organism>
<dbReference type="KEGG" id="pdec:H1Q58_02285"/>
<reference evidence="1 2" key="1">
    <citation type="submission" date="2020-07" db="EMBL/GenBank/DDBJ databases">
        <title>Screening of a cold-adapted Planococcus bacterium producing protease in traditional shrimp paste and protease identification by genome sequencing.</title>
        <authorList>
            <person name="Gao R."/>
            <person name="Leng W."/>
            <person name="Chu Q."/>
            <person name="Wu X."/>
            <person name="Liu H."/>
            <person name="Li X."/>
        </authorList>
    </citation>
    <scope>NUCLEOTIDE SEQUENCE [LARGE SCALE GENOMIC DNA]</scope>
    <source>
        <strain evidence="1 2">XJ11</strain>
    </source>
</reference>
<dbReference type="EMBL" id="CP059540">
    <property type="protein sequence ID" value="QMT17880.1"/>
    <property type="molecule type" value="Genomic_DNA"/>
</dbReference>
<evidence type="ECO:0000313" key="1">
    <source>
        <dbReference type="EMBL" id="QMT17880.1"/>
    </source>
</evidence>
<gene>
    <name evidence="1" type="ORF">H1Q58_02285</name>
</gene>
<dbReference type="RefSeq" id="WP_182092577.1">
    <property type="nucleotide sequence ID" value="NZ_CP059540.1"/>
</dbReference>
<evidence type="ECO:0000313" key="2">
    <source>
        <dbReference type="Proteomes" id="UP000514716"/>
    </source>
</evidence>
<proteinExistence type="predicted"/>
<sequence length="52" mass="6031">MITKEEEAVFENELQKLTTECRECLDTSLKKKIEDDALWLQAIIFSTSGRKP</sequence>
<keyword evidence="2" id="KW-1185">Reference proteome</keyword>
<dbReference type="Proteomes" id="UP000514716">
    <property type="component" value="Chromosome"/>
</dbReference>